<dbReference type="PATRIC" id="fig|1515334.3.peg.4821"/>
<evidence type="ECO:0000256" key="7">
    <source>
        <dbReference type="SAM" id="SignalP"/>
    </source>
</evidence>
<dbReference type="GO" id="GO:0020037">
    <property type="term" value="F:heme binding"/>
    <property type="evidence" value="ECO:0007669"/>
    <property type="project" value="InterPro"/>
</dbReference>
<dbReference type="GeneID" id="66503673"/>
<keyword evidence="10" id="KW-1185">Reference proteome</keyword>
<protein>
    <submittedName>
        <fullName evidence="9">Cytochrome c, class I</fullName>
    </submittedName>
</protein>
<dbReference type="InterPro" id="IPR036909">
    <property type="entry name" value="Cyt_c-like_dom_sf"/>
</dbReference>
<sequence>MKPLVIAAAFCAVSTPVLAESHATGDPEEGEKVFRQCRACHMIVSPEGDEIQKGGKVGPNLYGVAGRTAGTYEDFNYSDSMVAAGEAGLAWDEEHFVPYVRNATDFLKDYLDDSSARGKMTFRARSDEDAANVWAYLVSVGPEPEMDEASAD</sequence>
<feature type="domain" description="Cytochrome c" evidence="8">
    <location>
        <begin position="25"/>
        <end position="141"/>
    </location>
</feature>
<reference evidence="9 10" key="1">
    <citation type="submission" date="2014-10" db="EMBL/GenBank/DDBJ databases">
        <title>Genome sequence of Ponticoccus sp. strain UMTAT08 isolated from clonal culture of toxic dinoflagellate Alexandrium tamiyavanichii.</title>
        <authorList>
            <person name="Gan H.Y."/>
            <person name="Muhd D.-D."/>
            <person name="Mohd Noor M.E."/>
            <person name="Yeong Y.S."/>
            <person name="Usup G."/>
        </authorList>
    </citation>
    <scope>NUCLEOTIDE SEQUENCE [LARGE SCALE GENOMIC DNA]</scope>
    <source>
        <strain evidence="9 10">UMTAT08</strain>
    </source>
</reference>
<evidence type="ECO:0000256" key="5">
    <source>
        <dbReference type="ARBA" id="ARBA00023004"/>
    </source>
</evidence>
<evidence type="ECO:0000256" key="2">
    <source>
        <dbReference type="ARBA" id="ARBA00022617"/>
    </source>
</evidence>
<accession>A0A225PFE9</accession>
<proteinExistence type="predicted"/>
<dbReference type="Pfam" id="PF00034">
    <property type="entry name" value="Cytochrom_C"/>
    <property type="match status" value="1"/>
</dbReference>
<dbReference type="Gene3D" id="1.10.760.10">
    <property type="entry name" value="Cytochrome c-like domain"/>
    <property type="match status" value="1"/>
</dbReference>
<feature type="chain" id="PRO_5030004169" evidence="7">
    <location>
        <begin position="20"/>
        <end position="152"/>
    </location>
</feature>
<dbReference type="AlphaFoldDB" id="A0A0B3RS20"/>
<dbReference type="RefSeq" id="WP_043145773.1">
    <property type="nucleotide sequence ID" value="NZ_BMGQ01000004.1"/>
</dbReference>
<evidence type="ECO:0000256" key="1">
    <source>
        <dbReference type="ARBA" id="ARBA00022448"/>
    </source>
</evidence>
<evidence type="ECO:0000313" key="10">
    <source>
        <dbReference type="Proteomes" id="UP000030960"/>
    </source>
</evidence>
<keyword evidence="2 6" id="KW-0349">Heme</keyword>
<evidence type="ECO:0000256" key="6">
    <source>
        <dbReference type="PROSITE-ProRule" id="PRU00433"/>
    </source>
</evidence>
<comment type="caution">
    <text evidence="9">The sequence shown here is derived from an EMBL/GenBank/DDBJ whole genome shotgun (WGS) entry which is preliminary data.</text>
</comment>
<dbReference type="Proteomes" id="UP000030960">
    <property type="component" value="Unassembled WGS sequence"/>
</dbReference>
<gene>
    <name evidence="9" type="ORF">OA50_04791</name>
</gene>
<evidence type="ECO:0000256" key="4">
    <source>
        <dbReference type="ARBA" id="ARBA00022982"/>
    </source>
</evidence>
<dbReference type="PANTHER" id="PTHR11961">
    <property type="entry name" value="CYTOCHROME C"/>
    <property type="match status" value="1"/>
</dbReference>
<evidence type="ECO:0000259" key="8">
    <source>
        <dbReference type="PROSITE" id="PS51007"/>
    </source>
</evidence>
<dbReference type="EMBL" id="JSUQ01000023">
    <property type="protein sequence ID" value="KHQ50722.1"/>
    <property type="molecule type" value="Genomic_DNA"/>
</dbReference>
<dbReference type="PROSITE" id="PS51007">
    <property type="entry name" value="CYTC"/>
    <property type="match status" value="1"/>
</dbReference>
<accession>A0A0B3RS20</accession>
<dbReference type="InterPro" id="IPR002327">
    <property type="entry name" value="Cyt_c_1A/1B"/>
</dbReference>
<organism evidence="9 10">
    <name type="scientific">Mameliella alba</name>
    <dbReference type="NCBI Taxonomy" id="561184"/>
    <lineage>
        <taxon>Bacteria</taxon>
        <taxon>Pseudomonadati</taxon>
        <taxon>Pseudomonadota</taxon>
        <taxon>Alphaproteobacteria</taxon>
        <taxon>Rhodobacterales</taxon>
        <taxon>Roseobacteraceae</taxon>
        <taxon>Mameliella</taxon>
    </lineage>
</organism>
<name>A0A0B3RS20_9RHOB</name>
<dbReference type="InterPro" id="IPR009056">
    <property type="entry name" value="Cyt_c-like_dom"/>
</dbReference>
<keyword evidence="1" id="KW-0813">Transport</keyword>
<evidence type="ECO:0000313" key="9">
    <source>
        <dbReference type="EMBL" id="KHQ50722.1"/>
    </source>
</evidence>
<dbReference type="OrthoDB" id="9805828at2"/>
<dbReference type="GO" id="GO:0009055">
    <property type="term" value="F:electron transfer activity"/>
    <property type="evidence" value="ECO:0007669"/>
    <property type="project" value="InterPro"/>
</dbReference>
<keyword evidence="4" id="KW-0249">Electron transport</keyword>
<keyword evidence="7" id="KW-0732">Signal</keyword>
<dbReference type="GO" id="GO:0046872">
    <property type="term" value="F:metal ion binding"/>
    <property type="evidence" value="ECO:0007669"/>
    <property type="project" value="UniProtKB-KW"/>
</dbReference>
<keyword evidence="5 6" id="KW-0408">Iron</keyword>
<dbReference type="SUPFAM" id="SSF46626">
    <property type="entry name" value="Cytochrome c"/>
    <property type="match status" value="1"/>
</dbReference>
<evidence type="ECO:0000256" key="3">
    <source>
        <dbReference type="ARBA" id="ARBA00022723"/>
    </source>
</evidence>
<dbReference type="STRING" id="561184.SAMN05216376_1192"/>
<keyword evidence="3 6" id="KW-0479">Metal-binding</keyword>
<feature type="signal peptide" evidence="7">
    <location>
        <begin position="1"/>
        <end position="19"/>
    </location>
</feature>